<protein>
    <recommendedName>
        <fullName evidence="5">Steroid 5-alpha reductase C-terminal domain-containing protein</fullName>
    </recommendedName>
</protein>
<dbReference type="Pfam" id="PF06966">
    <property type="entry name" value="DUF1295"/>
    <property type="match status" value="1"/>
</dbReference>
<dbReference type="PANTHER" id="PTHR32251:SF15">
    <property type="entry name" value="3-OXO-5-ALPHA-STEROID 4-DEHYDROGENASE (DUF1295)"/>
    <property type="match status" value="1"/>
</dbReference>
<evidence type="ECO:0000313" key="3">
    <source>
        <dbReference type="EMBL" id="KAK4213649.1"/>
    </source>
</evidence>
<keyword evidence="4" id="KW-1185">Reference proteome</keyword>
<dbReference type="InterPro" id="IPR010721">
    <property type="entry name" value="UstE-like"/>
</dbReference>
<feature type="transmembrane region" description="Helical" evidence="2">
    <location>
        <begin position="172"/>
        <end position="191"/>
    </location>
</feature>
<dbReference type="EMBL" id="MU858105">
    <property type="protein sequence ID" value="KAK4213649.1"/>
    <property type="molecule type" value="Genomic_DNA"/>
</dbReference>
<evidence type="ECO:0008006" key="5">
    <source>
        <dbReference type="Google" id="ProtNLM"/>
    </source>
</evidence>
<feature type="transmembrane region" description="Helical" evidence="2">
    <location>
        <begin position="236"/>
        <end position="258"/>
    </location>
</feature>
<dbReference type="GO" id="GO:0016020">
    <property type="term" value="C:membrane"/>
    <property type="evidence" value="ECO:0007669"/>
    <property type="project" value="TreeGrafter"/>
</dbReference>
<reference evidence="3" key="1">
    <citation type="journal article" date="2023" name="Mol. Phylogenet. Evol.">
        <title>Genome-scale phylogeny and comparative genomics of the fungal order Sordariales.</title>
        <authorList>
            <person name="Hensen N."/>
            <person name="Bonometti L."/>
            <person name="Westerberg I."/>
            <person name="Brannstrom I.O."/>
            <person name="Guillou S."/>
            <person name="Cros-Aarteil S."/>
            <person name="Calhoun S."/>
            <person name="Haridas S."/>
            <person name="Kuo A."/>
            <person name="Mondo S."/>
            <person name="Pangilinan J."/>
            <person name="Riley R."/>
            <person name="LaButti K."/>
            <person name="Andreopoulos B."/>
            <person name="Lipzen A."/>
            <person name="Chen C."/>
            <person name="Yan M."/>
            <person name="Daum C."/>
            <person name="Ng V."/>
            <person name="Clum A."/>
            <person name="Steindorff A."/>
            <person name="Ohm R.A."/>
            <person name="Martin F."/>
            <person name="Silar P."/>
            <person name="Natvig D.O."/>
            <person name="Lalanne C."/>
            <person name="Gautier V."/>
            <person name="Ament-Velasquez S.L."/>
            <person name="Kruys A."/>
            <person name="Hutchinson M.I."/>
            <person name="Powell A.J."/>
            <person name="Barry K."/>
            <person name="Miller A.N."/>
            <person name="Grigoriev I.V."/>
            <person name="Debuchy R."/>
            <person name="Gladieux P."/>
            <person name="Hiltunen Thoren M."/>
            <person name="Johannesson H."/>
        </authorList>
    </citation>
    <scope>NUCLEOTIDE SEQUENCE</scope>
    <source>
        <strain evidence="3">PSN293</strain>
    </source>
</reference>
<feature type="transmembrane region" description="Helical" evidence="2">
    <location>
        <begin position="308"/>
        <end position="331"/>
    </location>
</feature>
<sequence>MSSPEPTIAADPGHPVANGGSNKTGNGTIPNGSNKTGSNGSIPNGSKKTESNGTTVPNGKKSSSPTAASISGALHKDLITRGVYKSNPLGTSTFVGLRALDPLLQFGLLGGSGLSWGESILSRLGIPAIPFIDHALTTTPDIDISSTILFPSSPSLSPTSLGGLLGLPTPRLIIFLMATGSSLKQIFWLLYTSREEFTPSAAITVSAYNTLVNSLASLLLIAIPTSASLAPSRISIPLPVVGTFTLPLPMAIGSALYISGMSIETASEVHRKKFKDKPKNKGEVCTTGLWSKARHINYAGYTLWRTGYALAAGGWIAGGLVAAWHVWGFAYRSIGLMDEYMSGRYKEKWEAYKKDVRWKLVPGIY</sequence>
<keyword evidence="2" id="KW-0812">Transmembrane</keyword>
<proteinExistence type="predicted"/>
<comment type="caution">
    <text evidence="3">The sequence shown here is derived from an EMBL/GenBank/DDBJ whole genome shotgun (WGS) entry which is preliminary data.</text>
</comment>
<accession>A0AAN6Y6N8</accession>
<dbReference type="AlphaFoldDB" id="A0AAN6Y6N8"/>
<evidence type="ECO:0000256" key="2">
    <source>
        <dbReference type="SAM" id="Phobius"/>
    </source>
</evidence>
<dbReference type="Proteomes" id="UP001301769">
    <property type="component" value="Unassembled WGS sequence"/>
</dbReference>
<organism evidence="3 4">
    <name type="scientific">Rhypophila decipiens</name>
    <dbReference type="NCBI Taxonomy" id="261697"/>
    <lineage>
        <taxon>Eukaryota</taxon>
        <taxon>Fungi</taxon>
        <taxon>Dikarya</taxon>
        <taxon>Ascomycota</taxon>
        <taxon>Pezizomycotina</taxon>
        <taxon>Sordariomycetes</taxon>
        <taxon>Sordariomycetidae</taxon>
        <taxon>Sordariales</taxon>
        <taxon>Naviculisporaceae</taxon>
        <taxon>Rhypophila</taxon>
    </lineage>
</organism>
<dbReference type="Gene3D" id="1.20.120.1630">
    <property type="match status" value="1"/>
</dbReference>
<evidence type="ECO:0000256" key="1">
    <source>
        <dbReference type="SAM" id="MobiDB-lite"/>
    </source>
</evidence>
<feature type="region of interest" description="Disordered" evidence="1">
    <location>
        <begin position="1"/>
        <end position="67"/>
    </location>
</feature>
<evidence type="ECO:0000313" key="4">
    <source>
        <dbReference type="Proteomes" id="UP001301769"/>
    </source>
</evidence>
<dbReference type="PANTHER" id="PTHR32251">
    <property type="entry name" value="3-OXO-5-ALPHA-STEROID 4-DEHYDROGENASE"/>
    <property type="match status" value="1"/>
</dbReference>
<keyword evidence="2" id="KW-0472">Membrane</keyword>
<keyword evidence="2" id="KW-1133">Transmembrane helix</keyword>
<feature type="transmembrane region" description="Helical" evidence="2">
    <location>
        <begin position="211"/>
        <end position="229"/>
    </location>
</feature>
<reference evidence="3" key="2">
    <citation type="submission" date="2023-05" db="EMBL/GenBank/DDBJ databases">
        <authorList>
            <consortium name="Lawrence Berkeley National Laboratory"/>
            <person name="Steindorff A."/>
            <person name="Hensen N."/>
            <person name="Bonometti L."/>
            <person name="Westerberg I."/>
            <person name="Brannstrom I.O."/>
            <person name="Guillou S."/>
            <person name="Cros-Aarteil S."/>
            <person name="Calhoun S."/>
            <person name="Haridas S."/>
            <person name="Kuo A."/>
            <person name="Mondo S."/>
            <person name="Pangilinan J."/>
            <person name="Riley R."/>
            <person name="Labutti K."/>
            <person name="Andreopoulos B."/>
            <person name="Lipzen A."/>
            <person name="Chen C."/>
            <person name="Yanf M."/>
            <person name="Daum C."/>
            <person name="Ng V."/>
            <person name="Clum A."/>
            <person name="Ohm R."/>
            <person name="Martin F."/>
            <person name="Silar P."/>
            <person name="Natvig D."/>
            <person name="Lalanne C."/>
            <person name="Gautier V."/>
            <person name="Ament-Velasquez S.L."/>
            <person name="Kruys A."/>
            <person name="Hutchinson M.I."/>
            <person name="Powell A.J."/>
            <person name="Barry K."/>
            <person name="Miller A.N."/>
            <person name="Grigoriev I.V."/>
            <person name="Debuchy R."/>
            <person name="Gladieux P."/>
            <person name="Thoren M.H."/>
            <person name="Johannesson H."/>
        </authorList>
    </citation>
    <scope>NUCLEOTIDE SEQUENCE</scope>
    <source>
        <strain evidence="3">PSN293</strain>
    </source>
</reference>
<feature type="compositionally biased region" description="Polar residues" evidence="1">
    <location>
        <begin position="19"/>
        <end position="67"/>
    </location>
</feature>
<gene>
    <name evidence="3" type="ORF">QBC37DRAFT_285441</name>
</gene>
<name>A0AAN6Y6N8_9PEZI</name>